<name>A0ABD1K4U0_9TELE</name>
<dbReference type="PANTHER" id="PTHR12241">
    <property type="entry name" value="TUBULIN POLYGLUTAMYLASE"/>
    <property type="match status" value="1"/>
</dbReference>
<evidence type="ECO:0000256" key="4">
    <source>
        <dbReference type="SAM" id="MobiDB-lite"/>
    </source>
</evidence>
<dbReference type="Gene3D" id="3.30.470.20">
    <property type="entry name" value="ATP-grasp fold, B domain"/>
    <property type="match status" value="1"/>
</dbReference>
<keyword evidence="1" id="KW-0436">Ligase</keyword>
<evidence type="ECO:0000256" key="3">
    <source>
        <dbReference type="ARBA" id="ARBA00022840"/>
    </source>
</evidence>
<evidence type="ECO:0000313" key="6">
    <source>
        <dbReference type="Proteomes" id="UP001591681"/>
    </source>
</evidence>
<dbReference type="PROSITE" id="PS51221">
    <property type="entry name" value="TTL"/>
    <property type="match status" value="1"/>
</dbReference>
<keyword evidence="6" id="KW-1185">Reference proteome</keyword>
<keyword evidence="3" id="KW-0067">ATP-binding</keyword>
<comment type="caution">
    <text evidence="5">The sequence shown here is derived from an EMBL/GenBank/DDBJ whole genome shotgun (WGS) entry which is preliminary data.</text>
</comment>
<dbReference type="PANTHER" id="PTHR12241:SF161">
    <property type="entry name" value="TUBULIN POLYGLUTAMYLASE TTLL6"/>
    <property type="match status" value="1"/>
</dbReference>
<dbReference type="GO" id="GO:0016874">
    <property type="term" value="F:ligase activity"/>
    <property type="evidence" value="ECO:0007669"/>
    <property type="project" value="UniProtKB-KW"/>
</dbReference>
<feature type="region of interest" description="Disordered" evidence="4">
    <location>
        <begin position="359"/>
        <end position="387"/>
    </location>
</feature>
<evidence type="ECO:0000313" key="5">
    <source>
        <dbReference type="EMBL" id="KAL2094147.1"/>
    </source>
</evidence>
<dbReference type="AlphaFoldDB" id="A0ABD1K4U0"/>
<sequence length="575" mass="64603">MVYWTDCSVSMGWLMDMKRYQRINHFPRMSEICRKDLLARNLNRMQRHFPKEYNIFPKTWCLTADYIEFQGYCRMWKHKTIICKPDSGCQGKRICITRQPLSISPEEHIICQTYIAKVTAQREACASLLSTQLLTGELLWLRAWLEQNSYDTKTTWSNMEDVIIKTVIGAEPVLRQNYRMAFPGLTGPSCCFQLLGFHILLHCKLKPWFLQVNPSPSFHTESALDAEVKDTLLKDTLTLLNLGANDRRRVMEEEKRMAQQRLLQRCPSSSQRALVLSSQASWLAEVEQHKVQRSGGFYRIYSRDNQHRYSEFLQQGSSCSQETITSRAWGEQASDPTVRCPLWTDGSDAAGQRAGCPEPVAGETLKPGRGQRSAGRVAGRAEQEERQGPEWVFAGRASQPAATSCWPQLNQSAFMSTMLLASPLSWRPPSPAPLPAAPGVPPLLRRYPQLLASPLSCAATRSSWRPPSPAPLPAAPGVPPLLRRYPQLLASPLSCTATRSSCAATRSSCRLQSVLHDATNTRPRGRTQTAPAPACPDWASCRRGWWRGPHPATSPCVRSNSHCHTSRIANGQLCR</sequence>
<proteinExistence type="predicted"/>
<dbReference type="EMBL" id="JBHFQA010000009">
    <property type="protein sequence ID" value="KAL2094147.1"/>
    <property type="molecule type" value="Genomic_DNA"/>
</dbReference>
<reference evidence="5 6" key="1">
    <citation type="submission" date="2024-09" db="EMBL/GenBank/DDBJ databases">
        <title>A chromosome-level genome assembly of Gray's grenadier anchovy, Coilia grayii.</title>
        <authorList>
            <person name="Fu Z."/>
        </authorList>
    </citation>
    <scope>NUCLEOTIDE SEQUENCE [LARGE SCALE GENOMIC DNA]</scope>
    <source>
        <strain evidence="5">G4</strain>
        <tissue evidence="5">Muscle</tissue>
    </source>
</reference>
<keyword evidence="2" id="KW-0547">Nucleotide-binding</keyword>
<dbReference type="GO" id="GO:0005524">
    <property type="term" value="F:ATP binding"/>
    <property type="evidence" value="ECO:0007669"/>
    <property type="project" value="UniProtKB-KW"/>
</dbReference>
<dbReference type="SUPFAM" id="SSF56059">
    <property type="entry name" value="Glutathione synthetase ATP-binding domain-like"/>
    <property type="match status" value="1"/>
</dbReference>
<organism evidence="5 6">
    <name type="scientific">Coilia grayii</name>
    <name type="common">Gray's grenadier anchovy</name>
    <dbReference type="NCBI Taxonomy" id="363190"/>
    <lineage>
        <taxon>Eukaryota</taxon>
        <taxon>Metazoa</taxon>
        <taxon>Chordata</taxon>
        <taxon>Craniata</taxon>
        <taxon>Vertebrata</taxon>
        <taxon>Euteleostomi</taxon>
        <taxon>Actinopterygii</taxon>
        <taxon>Neopterygii</taxon>
        <taxon>Teleostei</taxon>
        <taxon>Clupei</taxon>
        <taxon>Clupeiformes</taxon>
        <taxon>Clupeoidei</taxon>
        <taxon>Engraulidae</taxon>
        <taxon>Coilinae</taxon>
        <taxon>Coilia</taxon>
    </lineage>
</organism>
<dbReference type="Pfam" id="PF03133">
    <property type="entry name" value="TTL"/>
    <property type="match status" value="2"/>
</dbReference>
<dbReference type="InterPro" id="IPR004344">
    <property type="entry name" value="TTL/TTLL_fam"/>
</dbReference>
<accession>A0ABD1K4U0</accession>
<evidence type="ECO:0000256" key="2">
    <source>
        <dbReference type="ARBA" id="ARBA00022741"/>
    </source>
</evidence>
<protein>
    <submittedName>
        <fullName evidence="5">Uncharacterized protein</fullName>
    </submittedName>
</protein>
<evidence type="ECO:0000256" key="1">
    <source>
        <dbReference type="ARBA" id="ARBA00022598"/>
    </source>
</evidence>
<gene>
    <name evidence="5" type="ORF">ACEWY4_011459</name>
</gene>
<dbReference type="Proteomes" id="UP001591681">
    <property type="component" value="Unassembled WGS sequence"/>
</dbReference>